<dbReference type="Proteomes" id="UP000233766">
    <property type="component" value="Unassembled WGS sequence"/>
</dbReference>
<dbReference type="InterPro" id="IPR009057">
    <property type="entry name" value="Homeodomain-like_sf"/>
</dbReference>
<evidence type="ECO:0000256" key="1">
    <source>
        <dbReference type="ARBA" id="ARBA00023015"/>
    </source>
</evidence>
<feature type="domain" description="HTH tetR-type" evidence="6">
    <location>
        <begin position="42"/>
        <end position="102"/>
    </location>
</feature>
<evidence type="ECO:0000259" key="6">
    <source>
        <dbReference type="PROSITE" id="PS50977"/>
    </source>
</evidence>
<dbReference type="GO" id="GO:0003700">
    <property type="term" value="F:DNA-binding transcription factor activity"/>
    <property type="evidence" value="ECO:0007669"/>
    <property type="project" value="TreeGrafter"/>
</dbReference>
<evidence type="ECO:0000313" key="7">
    <source>
        <dbReference type="EMBL" id="PKV81482.1"/>
    </source>
</evidence>
<dbReference type="Gene3D" id="1.10.10.60">
    <property type="entry name" value="Homeodomain-like"/>
    <property type="match status" value="2"/>
</dbReference>
<keyword evidence="3" id="KW-0804">Transcription</keyword>
<keyword evidence="1" id="KW-0805">Transcription regulation</keyword>
<evidence type="ECO:0000256" key="2">
    <source>
        <dbReference type="ARBA" id="ARBA00023125"/>
    </source>
</evidence>
<feature type="region of interest" description="Disordered" evidence="5">
    <location>
        <begin position="18"/>
        <end position="44"/>
    </location>
</feature>
<feature type="DNA-binding region" description="H-T-H motif" evidence="4">
    <location>
        <begin position="65"/>
        <end position="84"/>
    </location>
</feature>
<keyword evidence="2 4" id="KW-0238">DNA-binding</keyword>
<dbReference type="SUPFAM" id="SSF46689">
    <property type="entry name" value="Homeodomain-like"/>
    <property type="match status" value="2"/>
</dbReference>
<dbReference type="PANTHER" id="PTHR30055:SF234">
    <property type="entry name" value="HTH-TYPE TRANSCRIPTIONAL REGULATOR BETI"/>
    <property type="match status" value="1"/>
</dbReference>
<dbReference type="PRINTS" id="PR00455">
    <property type="entry name" value="HTHTETR"/>
</dbReference>
<comment type="caution">
    <text evidence="4">Lacks conserved residue(s) required for the propagation of feature annotation.</text>
</comment>
<dbReference type="Pfam" id="PF00440">
    <property type="entry name" value="TetR_N"/>
    <property type="match status" value="2"/>
</dbReference>
<feature type="domain" description="HTH tetR-type" evidence="6">
    <location>
        <begin position="241"/>
        <end position="302"/>
    </location>
</feature>
<accession>A0A2N3VIM9</accession>
<gene>
    <name evidence="7" type="ORF">ATK86_5949</name>
</gene>
<sequence>MNVFHHYCLGMAVGKNHTTTTTPAPRPQPNSPALAPVRRRPADRREHIARASAEAFAARGLHGVSLNEIAAALDISSAAIYRHFPSKYSLFRQETLRLSELGALAVRLPDTAENWDPVRKFDYTVRAMIAAAVANRRCGALLRWQHRYLDDDDRRTFLDQVATAETALHDRLEQMRPGLPHAERSVLVSAMMSIVTSVCDHRTRLRSPALVDILATTCRTIATTTLPARTNARDELPSARRDHHDLVMHRAVELFCARGYSAISVDDIANAAGLPTASALYRYYRSKGNLLTAVFDRALDRISTTIGHALGTASDCDPSAAVTELIEIYVQESVAEPALPFVYQAEIANVPAADRATIIHRQRSSIEACAQLVTTARPDLSAAHAQILVHAALALIVDLGKLMGTDHPECSPARIQHLMANILLGG</sequence>
<dbReference type="InterPro" id="IPR023772">
    <property type="entry name" value="DNA-bd_HTH_TetR-type_CS"/>
</dbReference>
<name>A0A2N3VIM9_9NOCA</name>
<dbReference type="PROSITE" id="PS01081">
    <property type="entry name" value="HTH_TETR_1"/>
    <property type="match status" value="1"/>
</dbReference>
<keyword evidence="8" id="KW-1185">Reference proteome</keyword>
<reference evidence="7 8" key="1">
    <citation type="submission" date="2017-12" db="EMBL/GenBank/DDBJ databases">
        <title>Sequencing the genomes of 1000 Actinobacteria strains.</title>
        <authorList>
            <person name="Klenk H.-P."/>
        </authorList>
    </citation>
    <scope>NUCLEOTIDE SEQUENCE [LARGE SCALE GENOMIC DNA]</scope>
    <source>
        <strain evidence="7 8">DSM 44489</strain>
    </source>
</reference>
<evidence type="ECO:0000256" key="4">
    <source>
        <dbReference type="PROSITE-ProRule" id="PRU00335"/>
    </source>
</evidence>
<protein>
    <submittedName>
        <fullName evidence="7">TetR family transcriptional regulator</fullName>
    </submittedName>
</protein>
<dbReference type="EMBL" id="PJMW01000002">
    <property type="protein sequence ID" value="PKV81482.1"/>
    <property type="molecule type" value="Genomic_DNA"/>
</dbReference>
<evidence type="ECO:0000256" key="3">
    <source>
        <dbReference type="ARBA" id="ARBA00023163"/>
    </source>
</evidence>
<comment type="caution">
    <text evidence="7">The sequence shown here is derived from an EMBL/GenBank/DDBJ whole genome shotgun (WGS) entry which is preliminary data.</text>
</comment>
<dbReference type="InterPro" id="IPR050109">
    <property type="entry name" value="HTH-type_TetR-like_transc_reg"/>
</dbReference>
<dbReference type="InterPro" id="IPR001647">
    <property type="entry name" value="HTH_TetR"/>
</dbReference>
<proteinExistence type="predicted"/>
<organism evidence="7 8">
    <name type="scientific">Nocardia fluminea</name>
    <dbReference type="NCBI Taxonomy" id="134984"/>
    <lineage>
        <taxon>Bacteria</taxon>
        <taxon>Bacillati</taxon>
        <taxon>Actinomycetota</taxon>
        <taxon>Actinomycetes</taxon>
        <taxon>Mycobacteriales</taxon>
        <taxon>Nocardiaceae</taxon>
        <taxon>Nocardia</taxon>
    </lineage>
</organism>
<dbReference type="PROSITE" id="PS50977">
    <property type="entry name" value="HTH_TETR_2"/>
    <property type="match status" value="2"/>
</dbReference>
<evidence type="ECO:0000313" key="8">
    <source>
        <dbReference type="Proteomes" id="UP000233766"/>
    </source>
</evidence>
<dbReference type="PANTHER" id="PTHR30055">
    <property type="entry name" value="HTH-TYPE TRANSCRIPTIONAL REGULATOR RUTR"/>
    <property type="match status" value="1"/>
</dbReference>
<dbReference type="AlphaFoldDB" id="A0A2N3VIM9"/>
<dbReference type="Gene3D" id="1.10.357.10">
    <property type="entry name" value="Tetracycline Repressor, domain 2"/>
    <property type="match status" value="2"/>
</dbReference>
<dbReference type="GO" id="GO:0000976">
    <property type="term" value="F:transcription cis-regulatory region binding"/>
    <property type="evidence" value="ECO:0007669"/>
    <property type="project" value="TreeGrafter"/>
</dbReference>
<evidence type="ECO:0000256" key="5">
    <source>
        <dbReference type="SAM" id="MobiDB-lite"/>
    </source>
</evidence>